<evidence type="ECO:0000313" key="11">
    <source>
        <dbReference type="EMBL" id="KIR60337.1"/>
    </source>
</evidence>
<feature type="region of interest" description="Disordered" evidence="7">
    <location>
        <begin position="243"/>
        <end position="272"/>
    </location>
</feature>
<dbReference type="GO" id="GO:0016301">
    <property type="term" value="F:kinase activity"/>
    <property type="evidence" value="ECO:0007669"/>
    <property type="project" value="UniProtKB-KW"/>
</dbReference>
<dbReference type="PANTHER" id="PTHR48016">
    <property type="entry name" value="MAP KINASE KINASE KINASE SSK2-RELATED-RELATED"/>
    <property type="match status" value="1"/>
</dbReference>
<feature type="region of interest" description="Disordered" evidence="7">
    <location>
        <begin position="804"/>
        <end position="904"/>
    </location>
</feature>
<feature type="region of interest" description="Disordered" evidence="7">
    <location>
        <begin position="1201"/>
        <end position="1224"/>
    </location>
</feature>
<feature type="compositionally biased region" description="Polar residues" evidence="7">
    <location>
        <begin position="193"/>
        <end position="203"/>
    </location>
</feature>
<keyword evidence="4 11" id="KW-0418">Kinase</keyword>
<name>A0ABR5BAT4_CRYGA</name>
<evidence type="ECO:0000256" key="3">
    <source>
        <dbReference type="ARBA" id="ARBA00022741"/>
    </source>
</evidence>
<evidence type="ECO:0000256" key="4">
    <source>
        <dbReference type="ARBA" id="ARBA00022777"/>
    </source>
</evidence>
<dbReference type="Proteomes" id="UP000053800">
    <property type="component" value="Unassembled WGS sequence"/>
</dbReference>
<feature type="region of interest" description="Disordered" evidence="7">
    <location>
        <begin position="1"/>
        <end position="46"/>
    </location>
</feature>
<evidence type="ECO:0000256" key="8">
    <source>
        <dbReference type="SAM" id="Phobius"/>
    </source>
</evidence>
<dbReference type="PROSITE" id="PS00108">
    <property type="entry name" value="PROTEIN_KINASE_ST"/>
    <property type="match status" value="1"/>
</dbReference>
<keyword evidence="12" id="KW-1185">Reference proteome</keyword>
<sequence length="1224" mass="134309">MSVARPTPPNLRSPRFPLDHRVSLSDGHTNTSSSSRDDAPSSHSTGTAFHKFQSYSRFAPHYLNAPRGLAFKTYLDEWGPEQVMGFLAIHGCEHHSGIFIKNSIDGKLLLDFDMSVLTSLGITKVGERIRLMGGVKCLRQRVAHEAKKHNIRSARICDGSLGTDQAKVMIHPNRSASLYAHCQSPFDSDGLSTACRSRLTPSSPADRESGPSPMQPSQKNMNRSIITTFSQRQIIGSLPSEQIHNHSIDSSPTSSLCPPALQRPSPRSAGVSYSDIAPKGTPPLITQSTNDAFDHTFSVTGPRDTTSPLGGHLHRPDFFYSTNDISQTCNRGTNNTISEQPQRDRESNPSEWKENGVICEDEAMGDNSLFAPTSPNHPFAISITESNVLEYPRNLSIKNYLPLTSFPSPDKPAVEDTSIMNPSAPSLDDLRRQLIKFVNAEDGTTRTVNVMEVTSGAEVLERALKKFGKTGAGRASFLDEDIYDDSKHEGFLCIDGWGVFAGNLSGEEMGPMTEGDLLDICSSLRSGAAIQRDALVLRQTSKLQKRKDMRLYLGNMSVLPTPVNLPISFSSPYSGQFGQNSTLQYPAQHQPFLSTNRSRASMMSIMSGLGVSHPGIEKPTDESVQSSTSVTMPSSKKKSMYNFFGHRPPSELISNHLADYFPSAKKRDVAKARGSMLRLNTSHSTEWDARDVESRPTIEADDISFPSTEESSTERRDHYFDPSTCQQRDTSSPRHVGHFTSNRGGSIRGNCKPHSDQKALSTLKTQELHSVNSVTPLLGASPPKVPLTYQPAWLTDFDRDSSFSQLQPLQHSSALSSKQPSSSHRRTVDEITAEMQHRQTSLSCDRSPSKVDFDISAPPNDSETGLGHASDASDVSESSSGYSDDRSSVSSEDSEEDTAVHTRAFTSNGSKRNIKWIKGALIGAGSFGSVFLGMDAHSGLLMAVKQVELPRGIAKMEARRRDMLSALEREIELLKDLQHDNIVQYLDSSTDANHLNIFLEYVPGGSVAALLSNYGAFEEALAGNFVRQILTGLNYLHNRDIVHRDIKGANILVDNKGGIKISDFGISKKVENSLLNGLHPNRPSLQGSVFWMAPEVVKQTSYTSKADIWSVGCLVVEMLTGTHPWARLTQMQAIFQLPLILPFTKQASTTLFLVIQPRRHPVPAILPTVLSVFIALLILFLRPSQRIDITTLPLLQSPSQAHLLPPSPPSTQAPSERCSWLSTP</sequence>
<dbReference type="Gene3D" id="1.10.150.50">
    <property type="entry name" value="Transcription Factor, Ets-1"/>
    <property type="match status" value="1"/>
</dbReference>
<dbReference type="SUPFAM" id="SSF56112">
    <property type="entry name" value="Protein kinase-like (PK-like)"/>
    <property type="match status" value="1"/>
</dbReference>
<dbReference type="Gene3D" id="1.10.510.10">
    <property type="entry name" value="Transferase(Phosphotransferase) domain 1"/>
    <property type="match status" value="1"/>
</dbReference>
<keyword evidence="5 6" id="KW-0067">ATP-binding</keyword>
<dbReference type="PROSITE" id="PS50105">
    <property type="entry name" value="SAM_DOMAIN"/>
    <property type="match status" value="1"/>
</dbReference>
<feature type="domain" description="SAM" evidence="10">
    <location>
        <begin position="78"/>
        <end position="141"/>
    </location>
</feature>
<comment type="similarity">
    <text evidence="1">Belongs to the protein kinase superfamily. STE Ser/Thr protein kinase family. MAP kinase kinase kinase subfamily.</text>
</comment>
<reference evidence="11 12" key="1">
    <citation type="submission" date="2015-01" db="EMBL/GenBank/DDBJ databases">
        <title>The Genome Sequence of Cryptococcus gattii CA1873.</title>
        <authorList>
            <consortium name="The Broad Institute Genomics Platform"/>
            <person name="Cuomo C."/>
            <person name="Litvintseva A."/>
            <person name="Chen Y."/>
            <person name="Heitman J."/>
            <person name="Sun S."/>
            <person name="Springer D."/>
            <person name="Dromer F."/>
            <person name="Young S."/>
            <person name="Zeng Q."/>
            <person name="Gargeya S."/>
            <person name="Abouelleil A."/>
            <person name="Alvarado L."/>
            <person name="Chapman S.B."/>
            <person name="Gainer-Dewar J."/>
            <person name="Goldberg J."/>
            <person name="Griggs A."/>
            <person name="Gujja S."/>
            <person name="Hansen M."/>
            <person name="Howarth C."/>
            <person name="Imamovic A."/>
            <person name="Larimer J."/>
            <person name="Murphy C."/>
            <person name="Naylor J."/>
            <person name="Pearson M."/>
            <person name="Priest M."/>
            <person name="Roberts A."/>
            <person name="Saif S."/>
            <person name="Shea T."/>
            <person name="Sykes S."/>
            <person name="Wortman J."/>
            <person name="Nusbaum C."/>
            <person name="Birren B."/>
        </authorList>
    </citation>
    <scope>NUCLEOTIDE SEQUENCE [LARGE SCALE GENOMIC DNA]</scope>
    <source>
        <strain evidence="11 12">CA1873</strain>
    </source>
</reference>
<dbReference type="SUPFAM" id="SSF47769">
    <property type="entry name" value="SAM/Pointed domain"/>
    <property type="match status" value="1"/>
</dbReference>
<feature type="compositionally biased region" description="Basic and acidic residues" evidence="7">
    <location>
        <begin position="341"/>
        <end position="351"/>
    </location>
</feature>
<dbReference type="PROSITE" id="PS50011">
    <property type="entry name" value="PROTEIN_KINASE_DOM"/>
    <property type="match status" value="1"/>
</dbReference>
<feature type="compositionally biased region" description="Low complexity" evidence="7">
    <location>
        <begin position="870"/>
        <end position="882"/>
    </location>
</feature>
<dbReference type="Pfam" id="PF00069">
    <property type="entry name" value="Pkinase"/>
    <property type="match status" value="1"/>
</dbReference>
<dbReference type="Gene3D" id="3.10.20.90">
    <property type="entry name" value="Phosphatidylinositol 3-kinase Catalytic Subunit, Chain A, domain 1"/>
    <property type="match status" value="1"/>
</dbReference>
<evidence type="ECO:0000256" key="7">
    <source>
        <dbReference type="SAM" id="MobiDB-lite"/>
    </source>
</evidence>
<keyword evidence="8" id="KW-0812">Transmembrane</keyword>
<dbReference type="CDD" id="cd09534">
    <property type="entry name" value="SAM_Ste11_fungal"/>
    <property type="match status" value="1"/>
</dbReference>
<keyword evidence="8" id="KW-1133">Transmembrane helix</keyword>
<feature type="region of interest" description="Disordered" evidence="7">
    <location>
        <begin position="616"/>
        <end position="635"/>
    </location>
</feature>
<dbReference type="InterPro" id="IPR000719">
    <property type="entry name" value="Prot_kinase_dom"/>
</dbReference>
<dbReference type="Pfam" id="PF14847">
    <property type="entry name" value="Ras_bdg_2"/>
    <property type="match status" value="1"/>
</dbReference>
<dbReference type="SMART" id="SM00220">
    <property type="entry name" value="S_TKc"/>
    <property type="match status" value="1"/>
</dbReference>
<evidence type="ECO:0000256" key="6">
    <source>
        <dbReference type="PROSITE-ProRule" id="PRU10141"/>
    </source>
</evidence>
<dbReference type="InterPro" id="IPR008271">
    <property type="entry name" value="Ser/Thr_kinase_AS"/>
</dbReference>
<feature type="compositionally biased region" description="Low complexity" evidence="7">
    <location>
        <begin position="812"/>
        <end position="822"/>
    </location>
</feature>
<evidence type="ECO:0000259" key="9">
    <source>
        <dbReference type="PROSITE" id="PS50011"/>
    </source>
</evidence>
<keyword evidence="3 6" id="KW-0547">Nucleotide-binding</keyword>
<organism evidence="11 12">
    <name type="scientific">Cryptococcus bacillisporus CA1873</name>
    <dbReference type="NCBI Taxonomy" id="1296111"/>
    <lineage>
        <taxon>Eukaryota</taxon>
        <taxon>Fungi</taxon>
        <taxon>Dikarya</taxon>
        <taxon>Basidiomycota</taxon>
        <taxon>Agaricomycotina</taxon>
        <taxon>Tremellomycetes</taxon>
        <taxon>Tremellales</taxon>
        <taxon>Cryptococcaceae</taxon>
        <taxon>Cryptococcus</taxon>
        <taxon>Cryptococcus gattii species complex</taxon>
    </lineage>
</organism>
<feature type="compositionally biased region" description="Pro residues" evidence="7">
    <location>
        <begin position="1"/>
        <end position="11"/>
    </location>
</feature>
<dbReference type="InterPro" id="IPR017441">
    <property type="entry name" value="Protein_kinase_ATP_BS"/>
</dbReference>
<protein>
    <submittedName>
        <fullName evidence="11">STE/STE11 protein kinase</fullName>
    </submittedName>
</protein>
<feature type="compositionally biased region" description="Polar residues" evidence="7">
    <location>
        <begin position="622"/>
        <end position="634"/>
    </location>
</feature>
<dbReference type="InterPro" id="IPR011009">
    <property type="entry name" value="Kinase-like_dom_sf"/>
</dbReference>
<dbReference type="InterPro" id="IPR050538">
    <property type="entry name" value="MAP_kinase_kinase_kinase"/>
</dbReference>
<dbReference type="PANTHER" id="PTHR48016:SF56">
    <property type="entry name" value="MAPKK KINASE"/>
    <property type="match status" value="1"/>
</dbReference>
<feature type="compositionally biased region" description="Polar residues" evidence="7">
    <location>
        <begin position="329"/>
        <end position="340"/>
    </location>
</feature>
<feature type="region of interest" description="Disordered" evidence="7">
    <location>
        <begin position="193"/>
        <end position="220"/>
    </location>
</feature>
<gene>
    <name evidence="11" type="ORF">I314_03628</name>
</gene>
<feature type="binding site" evidence="6">
    <location>
        <position position="945"/>
    </location>
    <ligand>
        <name>ATP</name>
        <dbReference type="ChEBI" id="CHEBI:30616"/>
    </ligand>
</feature>
<dbReference type="InterPro" id="IPR013761">
    <property type="entry name" value="SAM/pointed_sf"/>
</dbReference>
<feature type="region of interest" description="Disordered" evidence="7">
    <location>
        <begin position="684"/>
        <end position="757"/>
    </location>
</feature>
<dbReference type="EMBL" id="KN848897">
    <property type="protein sequence ID" value="KIR60337.1"/>
    <property type="molecule type" value="Genomic_DNA"/>
</dbReference>
<accession>A0ABR5BAT4</accession>
<evidence type="ECO:0000256" key="2">
    <source>
        <dbReference type="ARBA" id="ARBA00022679"/>
    </source>
</evidence>
<evidence type="ECO:0000256" key="5">
    <source>
        <dbReference type="ARBA" id="ARBA00022840"/>
    </source>
</evidence>
<keyword evidence="2" id="KW-0808">Transferase</keyword>
<evidence type="ECO:0000256" key="1">
    <source>
        <dbReference type="ARBA" id="ARBA00006529"/>
    </source>
</evidence>
<dbReference type="Pfam" id="PF00536">
    <property type="entry name" value="SAM_1"/>
    <property type="match status" value="1"/>
</dbReference>
<evidence type="ECO:0000259" key="10">
    <source>
        <dbReference type="PROSITE" id="PS50105"/>
    </source>
</evidence>
<dbReference type="PROSITE" id="PS00107">
    <property type="entry name" value="PROTEIN_KINASE_ATP"/>
    <property type="match status" value="1"/>
</dbReference>
<feature type="region of interest" description="Disordered" evidence="7">
    <location>
        <begin position="329"/>
        <end position="351"/>
    </location>
</feature>
<proteinExistence type="inferred from homology"/>
<dbReference type="SMART" id="SM00454">
    <property type="entry name" value="SAM"/>
    <property type="match status" value="1"/>
</dbReference>
<keyword evidence="8" id="KW-0472">Membrane</keyword>
<feature type="compositionally biased region" description="Basic and acidic residues" evidence="7">
    <location>
        <begin position="685"/>
        <end position="698"/>
    </location>
</feature>
<feature type="transmembrane region" description="Helical" evidence="8">
    <location>
        <begin position="1162"/>
        <end position="1181"/>
    </location>
</feature>
<evidence type="ECO:0000313" key="12">
    <source>
        <dbReference type="Proteomes" id="UP000053800"/>
    </source>
</evidence>
<feature type="domain" description="Protein kinase" evidence="9">
    <location>
        <begin position="916"/>
        <end position="1203"/>
    </location>
</feature>
<dbReference type="InterPro" id="IPR017239">
    <property type="entry name" value="Ste11_Cryptococcus"/>
</dbReference>
<feature type="compositionally biased region" description="Polar residues" evidence="7">
    <location>
        <begin position="1212"/>
        <end position="1224"/>
    </location>
</feature>
<dbReference type="InterPro" id="IPR001660">
    <property type="entry name" value="SAM"/>
</dbReference>
<dbReference type="PIRSF" id="PIRSF037578">
    <property type="entry name" value="MAPKKK_STE11"/>
    <property type="match status" value="1"/>
</dbReference>
<dbReference type="InterPro" id="IPR029458">
    <property type="entry name" value="Ras-bd_By2"/>
</dbReference>
<dbReference type="SMART" id="SM01304">
    <property type="entry name" value="Ras_bdg_2"/>
    <property type="match status" value="1"/>
</dbReference>